<dbReference type="Proteomes" id="UP001439008">
    <property type="component" value="Unassembled WGS sequence"/>
</dbReference>
<organism evidence="1 2">
    <name type="scientific">Bonamia ostreae</name>
    <dbReference type="NCBI Taxonomy" id="126728"/>
    <lineage>
        <taxon>Eukaryota</taxon>
        <taxon>Sar</taxon>
        <taxon>Rhizaria</taxon>
        <taxon>Endomyxa</taxon>
        <taxon>Ascetosporea</taxon>
        <taxon>Haplosporida</taxon>
        <taxon>Bonamia</taxon>
    </lineage>
</organism>
<reference evidence="1 2" key="1">
    <citation type="journal article" date="2024" name="BMC Biol.">
        <title>Comparative genomics of Ascetosporea gives new insight into the evolutionary basis for animal parasitism in Rhizaria.</title>
        <authorList>
            <person name="Hiltunen Thoren M."/>
            <person name="Onut-Brannstrom I."/>
            <person name="Alfjorden A."/>
            <person name="Peckova H."/>
            <person name="Swords F."/>
            <person name="Hooper C."/>
            <person name="Holzer A.S."/>
            <person name="Bass D."/>
            <person name="Burki F."/>
        </authorList>
    </citation>
    <scope>NUCLEOTIDE SEQUENCE [LARGE SCALE GENOMIC DNA]</scope>
    <source>
        <strain evidence="1">20-A016</strain>
    </source>
</reference>
<sequence length="101" mass="11611">MSNFFYEKGDKLCEKKLKTSENILCCEIRKDISFPKKIIATGDMDGKITLWAMKINENFSEKQNFIYDLVEIVSCSLSNQNSQPVGDLLSISSEKKFFLEI</sequence>
<protein>
    <submittedName>
        <fullName evidence="1">Uncharacterized protein</fullName>
    </submittedName>
</protein>
<comment type="caution">
    <text evidence="1">The sequence shown here is derived from an EMBL/GenBank/DDBJ whole genome shotgun (WGS) entry which is preliminary data.</text>
</comment>
<accession>A0ABV2AF21</accession>
<dbReference type="EMBL" id="JBDODL010000031">
    <property type="protein sequence ID" value="MES1918242.1"/>
    <property type="molecule type" value="Genomic_DNA"/>
</dbReference>
<gene>
    <name evidence="1" type="ORF">MHBO_000240</name>
</gene>
<evidence type="ECO:0000313" key="2">
    <source>
        <dbReference type="Proteomes" id="UP001439008"/>
    </source>
</evidence>
<proteinExistence type="predicted"/>
<name>A0ABV2AF21_9EUKA</name>
<evidence type="ECO:0000313" key="1">
    <source>
        <dbReference type="EMBL" id="MES1918242.1"/>
    </source>
</evidence>
<keyword evidence="2" id="KW-1185">Reference proteome</keyword>